<reference evidence="1 2" key="1">
    <citation type="submission" date="2020-08" db="EMBL/GenBank/DDBJ databases">
        <title>Genomic Encyclopedia of Type Strains, Phase IV (KMG-IV): sequencing the most valuable type-strain genomes for metagenomic binning, comparative biology and taxonomic classification.</title>
        <authorList>
            <person name="Goeker M."/>
        </authorList>
    </citation>
    <scope>NUCLEOTIDE SEQUENCE [LARGE SCALE GENOMIC DNA]</scope>
    <source>
        <strain evidence="1 2">DSM 105074</strain>
    </source>
</reference>
<keyword evidence="2" id="KW-1185">Reference proteome</keyword>
<proteinExistence type="predicted"/>
<comment type="caution">
    <text evidence="1">The sequence shown here is derived from an EMBL/GenBank/DDBJ whole genome shotgun (WGS) entry which is preliminary data.</text>
</comment>
<dbReference type="EMBL" id="JACHGF010000009">
    <property type="protein sequence ID" value="MBB5286298.1"/>
    <property type="molecule type" value="Genomic_DNA"/>
</dbReference>
<accession>A0A840U1Q7</accession>
<evidence type="ECO:0000313" key="2">
    <source>
        <dbReference type="Proteomes" id="UP000557307"/>
    </source>
</evidence>
<evidence type="ECO:0000313" key="1">
    <source>
        <dbReference type="EMBL" id="MBB5286298.1"/>
    </source>
</evidence>
<protein>
    <submittedName>
        <fullName evidence="1">Uncharacterized protein</fullName>
    </submittedName>
</protein>
<dbReference type="RefSeq" id="WP_184177320.1">
    <property type="nucleotide sequence ID" value="NZ_JACHGF010000009.1"/>
</dbReference>
<name>A0A840U1Q7_9BACT</name>
<dbReference type="AlphaFoldDB" id="A0A840U1Q7"/>
<organism evidence="1 2">
    <name type="scientific">Rhabdobacter roseus</name>
    <dbReference type="NCBI Taxonomy" id="1655419"/>
    <lineage>
        <taxon>Bacteria</taxon>
        <taxon>Pseudomonadati</taxon>
        <taxon>Bacteroidota</taxon>
        <taxon>Cytophagia</taxon>
        <taxon>Cytophagales</taxon>
        <taxon>Cytophagaceae</taxon>
        <taxon>Rhabdobacter</taxon>
    </lineage>
</organism>
<gene>
    <name evidence="1" type="ORF">HNQ92_004458</name>
</gene>
<sequence>MLLSGVSAQAQRISRLSSGFDIGTGYAKEAWAPSFLYYQMINPPRQSWLQLGWGVRGWGYYTQRNTSFLAPNGAGSQDTLRLGQISANGASFVLAVNFRLGKIDIGANADVIGLAFGKKRNGLYVLSNLGMASDSALKYQGTLLPTAPRNINALPFIYKNANGQAEAYVRIWFSEQVGLKLGYVLGQSAYRLDMRLNNNQRYFGHAYGMPYVALALPVFNQ</sequence>
<dbReference type="Proteomes" id="UP000557307">
    <property type="component" value="Unassembled WGS sequence"/>
</dbReference>